<keyword evidence="5 8" id="KW-0547">Nucleotide-binding</keyword>
<dbReference type="Proteomes" id="UP000297245">
    <property type="component" value="Unassembled WGS sequence"/>
</dbReference>
<evidence type="ECO:0000256" key="3">
    <source>
        <dbReference type="ARBA" id="ARBA00014846"/>
    </source>
</evidence>
<feature type="region of interest" description="Disordered" evidence="9">
    <location>
        <begin position="167"/>
        <end position="200"/>
    </location>
</feature>
<keyword evidence="7 8" id="KW-0067">ATP-binding</keyword>
<proteinExistence type="predicted"/>
<dbReference type="EMBL" id="ML179036">
    <property type="protein sequence ID" value="THV07793.1"/>
    <property type="molecule type" value="Genomic_DNA"/>
</dbReference>
<name>A0A4S8MWR1_DENBC</name>
<dbReference type="EC" id="2.7.1.158" evidence="2 8"/>
<feature type="compositionally biased region" description="Low complexity" evidence="9">
    <location>
        <begin position="76"/>
        <end position="89"/>
    </location>
</feature>
<feature type="compositionally biased region" description="Acidic residues" evidence="9">
    <location>
        <begin position="90"/>
        <end position="104"/>
    </location>
</feature>
<dbReference type="GO" id="GO:0005524">
    <property type="term" value="F:ATP binding"/>
    <property type="evidence" value="ECO:0007669"/>
    <property type="project" value="UniProtKB-KW"/>
</dbReference>
<dbReference type="Gene3D" id="3.30.200.110">
    <property type="entry name" value="Inositol-pentakisphosphate 2-kinase, N-lobe"/>
    <property type="match status" value="1"/>
</dbReference>
<accession>A0A4S8MWR1</accession>
<evidence type="ECO:0000256" key="6">
    <source>
        <dbReference type="ARBA" id="ARBA00022777"/>
    </source>
</evidence>
<dbReference type="OrthoDB" id="272370at2759"/>
<feature type="compositionally biased region" description="Basic residues" evidence="9">
    <location>
        <begin position="185"/>
        <end position="194"/>
    </location>
</feature>
<dbReference type="GO" id="GO:0005634">
    <property type="term" value="C:nucleus"/>
    <property type="evidence" value="ECO:0007669"/>
    <property type="project" value="TreeGrafter"/>
</dbReference>
<evidence type="ECO:0000256" key="1">
    <source>
        <dbReference type="ARBA" id="ARBA00001774"/>
    </source>
</evidence>
<comment type="domain">
    <text evidence="8">The EXKPK motif is conserved in inositol-pentakisphosphate 2-kinases of both family 1 and 2.</text>
</comment>
<evidence type="ECO:0000313" key="10">
    <source>
        <dbReference type="EMBL" id="THV07793.1"/>
    </source>
</evidence>
<evidence type="ECO:0000256" key="5">
    <source>
        <dbReference type="ARBA" id="ARBA00022741"/>
    </source>
</evidence>
<evidence type="ECO:0000256" key="9">
    <source>
        <dbReference type="SAM" id="MobiDB-lite"/>
    </source>
</evidence>
<dbReference type="Pfam" id="PF06090">
    <property type="entry name" value="Ins_P5_2-kin"/>
    <property type="match status" value="1"/>
</dbReference>
<dbReference type="AlphaFoldDB" id="A0A4S8MWR1"/>
<evidence type="ECO:0000256" key="7">
    <source>
        <dbReference type="ARBA" id="ARBA00022840"/>
    </source>
</evidence>
<evidence type="ECO:0000313" key="11">
    <source>
        <dbReference type="Proteomes" id="UP000297245"/>
    </source>
</evidence>
<sequence>MAITTEEDITTTSPNDWKYVSEGGATIVFSYVGPLPPTPQSPSGQSSCRVRNQAFEGMVLRLRKVPSVPLGVRFGSDSSSNSSDSSGSSEDIEVEEDDEDEPDDPSIAFQRQCMTRLVPKAHLPRLESISVRSPPGRMYRGGEVLEHGQGGEEGGEGLLGYETRNSQNNSAGGDIVDEHGDHDQRPHHHHHSHRDHSNDGSAWLRALATTHEESRPPARRALGGVDFKRKKGVLATDLVGGQGMSVEIKPKWSFLPNTEHLSAETKPVKTNTCRFCMHSHMRIQGLSAADGAQIQNHESGGISARGYCPLDLFSPDPERVRRAVYTLYDAWIASEGKANNLKMFVRGKGVKVHERKLIFADPPSNIEDDQIRRALADGLLPLLIRTPVLQLLNRLQRSLDMLDIEGLAKVWEKWCRVSSSGTEEGDGTLPPIGTNCEEPTLGEWGSFIDRYLRELGLPEGSGEGPARLERRKVAELPEIDTKEEMRYYLLAYLLSATFKDCSIIVRIPLLGSLDGGSDQRVGEDLEVDPTITMIDLDPKSMKRLRKWELLDREIANIYGMLGEKERKVCVDDWR</sequence>
<evidence type="ECO:0000256" key="4">
    <source>
        <dbReference type="ARBA" id="ARBA00022679"/>
    </source>
</evidence>
<comment type="function">
    <text evidence="8">Phosphorylates Ins(1,3,4,5,6)P5 at position 2 to form Ins(1,2,3,4,5,6)P6 (InsP6 or phytate).</text>
</comment>
<dbReference type="PANTHER" id="PTHR14456:SF2">
    <property type="entry name" value="INOSITOL-PENTAKISPHOSPHATE 2-KINASE"/>
    <property type="match status" value="1"/>
</dbReference>
<keyword evidence="6 8" id="KW-0418">Kinase</keyword>
<feature type="region of interest" description="Disordered" evidence="9">
    <location>
        <begin position="71"/>
        <end position="106"/>
    </location>
</feature>
<keyword evidence="11" id="KW-1185">Reference proteome</keyword>
<organism evidence="10 11">
    <name type="scientific">Dendrothele bispora (strain CBS 962.96)</name>
    <dbReference type="NCBI Taxonomy" id="1314807"/>
    <lineage>
        <taxon>Eukaryota</taxon>
        <taxon>Fungi</taxon>
        <taxon>Dikarya</taxon>
        <taxon>Basidiomycota</taxon>
        <taxon>Agaricomycotina</taxon>
        <taxon>Agaricomycetes</taxon>
        <taxon>Agaricomycetidae</taxon>
        <taxon>Agaricales</taxon>
        <taxon>Agaricales incertae sedis</taxon>
        <taxon>Dendrothele</taxon>
    </lineage>
</organism>
<evidence type="ECO:0000256" key="8">
    <source>
        <dbReference type="RuleBase" id="RU364126"/>
    </source>
</evidence>
<comment type="catalytic activity">
    <reaction evidence="1 8">
        <text>1D-myo-inositol 1,3,4,5,6-pentakisphosphate + ATP = 1D-myo-inositol hexakisphosphate + ADP + H(+)</text>
        <dbReference type="Rhea" id="RHEA:20313"/>
        <dbReference type="ChEBI" id="CHEBI:15378"/>
        <dbReference type="ChEBI" id="CHEBI:30616"/>
        <dbReference type="ChEBI" id="CHEBI:57733"/>
        <dbReference type="ChEBI" id="CHEBI:58130"/>
        <dbReference type="ChEBI" id="CHEBI:456216"/>
        <dbReference type="EC" id="2.7.1.158"/>
    </reaction>
</comment>
<keyword evidence="4 8" id="KW-0808">Transferase</keyword>
<dbReference type="PANTHER" id="PTHR14456">
    <property type="entry name" value="INOSITOL POLYPHOSPHATE KINASE 1"/>
    <property type="match status" value="1"/>
</dbReference>
<gene>
    <name evidence="10" type="ORF">K435DRAFT_741128</name>
</gene>
<evidence type="ECO:0000256" key="2">
    <source>
        <dbReference type="ARBA" id="ARBA00012023"/>
    </source>
</evidence>
<protein>
    <recommendedName>
        <fullName evidence="3 8">Inositol-pentakisphosphate 2-kinase</fullName>
        <ecNumber evidence="2 8">2.7.1.158</ecNumber>
    </recommendedName>
</protein>
<dbReference type="GO" id="GO:0035299">
    <property type="term" value="F:inositol-1,3,4,5,6-pentakisphosphate 2-kinase activity"/>
    <property type="evidence" value="ECO:0007669"/>
    <property type="project" value="UniProtKB-EC"/>
</dbReference>
<dbReference type="GO" id="GO:0032958">
    <property type="term" value="P:inositol phosphate biosynthetic process"/>
    <property type="evidence" value="ECO:0007669"/>
    <property type="project" value="TreeGrafter"/>
</dbReference>
<dbReference type="InterPro" id="IPR009286">
    <property type="entry name" value="Ins_P5_2-kin"/>
</dbReference>
<reference evidence="10 11" key="1">
    <citation type="journal article" date="2019" name="Nat. Ecol. Evol.">
        <title>Megaphylogeny resolves global patterns of mushroom evolution.</title>
        <authorList>
            <person name="Varga T."/>
            <person name="Krizsan K."/>
            <person name="Foldi C."/>
            <person name="Dima B."/>
            <person name="Sanchez-Garcia M."/>
            <person name="Sanchez-Ramirez S."/>
            <person name="Szollosi G.J."/>
            <person name="Szarkandi J.G."/>
            <person name="Papp V."/>
            <person name="Albert L."/>
            <person name="Andreopoulos W."/>
            <person name="Angelini C."/>
            <person name="Antonin V."/>
            <person name="Barry K.W."/>
            <person name="Bougher N.L."/>
            <person name="Buchanan P."/>
            <person name="Buyck B."/>
            <person name="Bense V."/>
            <person name="Catcheside P."/>
            <person name="Chovatia M."/>
            <person name="Cooper J."/>
            <person name="Damon W."/>
            <person name="Desjardin D."/>
            <person name="Finy P."/>
            <person name="Geml J."/>
            <person name="Haridas S."/>
            <person name="Hughes K."/>
            <person name="Justo A."/>
            <person name="Karasinski D."/>
            <person name="Kautmanova I."/>
            <person name="Kiss B."/>
            <person name="Kocsube S."/>
            <person name="Kotiranta H."/>
            <person name="LaButti K.M."/>
            <person name="Lechner B.E."/>
            <person name="Liimatainen K."/>
            <person name="Lipzen A."/>
            <person name="Lukacs Z."/>
            <person name="Mihaltcheva S."/>
            <person name="Morgado L.N."/>
            <person name="Niskanen T."/>
            <person name="Noordeloos M.E."/>
            <person name="Ohm R.A."/>
            <person name="Ortiz-Santana B."/>
            <person name="Ovrebo C."/>
            <person name="Racz N."/>
            <person name="Riley R."/>
            <person name="Savchenko A."/>
            <person name="Shiryaev A."/>
            <person name="Soop K."/>
            <person name="Spirin V."/>
            <person name="Szebenyi C."/>
            <person name="Tomsovsky M."/>
            <person name="Tulloss R.E."/>
            <person name="Uehling J."/>
            <person name="Grigoriev I.V."/>
            <person name="Vagvolgyi C."/>
            <person name="Papp T."/>
            <person name="Martin F.M."/>
            <person name="Miettinen O."/>
            <person name="Hibbett D.S."/>
            <person name="Nagy L.G."/>
        </authorList>
    </citation>
    <scope>NUCLEOTIDE SEQUENCE [LARGE SCALE GENOMIC DNA]</scope>
    <source>
        <strain evidence="10 11">CBS 962.96</strain>
    </source>
</reference>
<dbReference type="InterPro" id="IPR043001">
    <property type="entry name" value="IP5_2-K_N_lobe"/>
</dbReference>